<dbReference type="EMBL" id="CP146606">
    <property type="protein sequence ID" value="WYK16946.1"/>
    <property type="molecule type" value="Genomic_DNA"/>
</dbReference>
<keyword evidence="2" id="KW-0472">Membrane</keyword>
<evidence type="ECO:0000256" key="1">
    <source>
        <dbReference type="SAM" id="MobiDB-lite"/>
    </source>
</evidence>
<reference evidence="3 4" key="1">
    <citation type="submission" date="2024-02" db="EMBL/GenBank/DDBJ databases">
        <title>Roseovarius strain W115 nov., isolated from a marine algae.</title>
        <authorList>
            <person name="Lee M.W."/>
            <person name="Lee J.K."/>
            <person name="Kim J.M."/>
            <person name="Choi D.G."/>
            <person name="Baek J.H."/>
            <person name="Bayburt H."/>
            <person name="Jung J.J."/>
            <person name="Han D.M."/>
            <person name="Jeon C.O."/>
        </authorList>
    </citation>
    <scope>NUCLEOTIDE SEQUENCE [LARGE SCALE GENOMIC DNA]</scope>
    <source>
        <strain evidence="3 4">W115</strain>
    </source>
</reference>
<dbReference type="Proteomes" id="UP001281305">
    <property type="component" value="Chromosome"/>
</dbReference>
<keyword evidence="2" id="KW-0812">Transmembrane</keyword>
<feature type="transmembrane region" description="Helical" evidence="2">
    <location>
        <begin position="212"/>
        <end position="235"/>
    </location>
</feature>
<name>A0ABZ2TBE0_9RHOB</name>
<dbReference type="RefSeq" id="WP_317057016.1">
    <property type="nucleotide sequence ID" value="NZ_CP146606.1"/>
</dbReference>
<evidence type="ECO:0000313" key="3">
    <source>
        <dbReference type="EMBL" id="WYK16946.1"/>
    </source>
</evidence>
<feature type="compositionally biased region" description="Basic and acidic residues" evidence="1">
    <location>
        <begin position="50"/>
        <end position="61"/>
    </location>
</feature>
<evidence type="ECO:0008006" key="5">
    <source>
        <dbReference type="Google" id="ProtNLM"/>
    </source>
</evidence>
<evidence type="ECO:0000313" key="4">
    <source>
        <dbReference type="Proteomes" id="UP001281305"/>
    </source>
</evidence>
<keyword evidence="4" id="KW-1185">Reference proteome</keyword>
<protein>
    <recommendedName>
        <fullName evidence="5">Transmembrane protein</fullName>
    </recommendedName>
</protein>
<organism evidence="3 4">
    <name type="scientific">Roseovarius rhodophyticola</name>
    <dbReference type="NCBI Taxonomy" id="3080827"/>
    <lineage>
        <taxon>Bacteria</taxon>
        <taxon>Pseudomonadati</taxon>
        <taxon>Pseudomonadota</taxon>
        <taxon>Alphaproteobacteria</taxon>
        <taxon>Rhodobacterales</taxon>
        <taxon>Roseobacteraceae</taxon>
        <taxon>Roseovarius</taxon>
    </lineage>
</organism>
<feature type="compositionally biased region" description="Pro residues" evidence="1">
    <location>
        <begin position="63"/>
        <end position="73"/>
    </location>
</feature>
<sequence length="306" mass="34765">MTDTAGSMPLGHPRAANRRPSRDKMLMETPTIEDPNSPQMTAMIKSMLLDQKREERQRRLPELSPPEVTPSPAQPDEATDGKLTKLDVSKLVPSMPALRPKRTTMFDDDVPVQQPIELDEEDPLLSQDQLMAEPEDIITPEDIAEVVEEDKKALAKPKNTHGPRVKAHVAALKSHANKIWIHARKVKAKHVFLAFTALIVILRPWLVMGVTLTLLMVLLITYLSLGHERFAEVLLARWLRFKKRKPQKAEQYFKKATQLVEQYNAKVARLPKALAERVILPDLAELEKEDDRPDPFDRLAEQAQDV</sequence>
<keyword evidence="2" id="KW-1133">Transmembrane helix</keyword>
<feature type="region of interest" description="Disordered" evidence="1">
    <location>
        <begin position="1"/>
        <end position="81"/>
    </location>
</feature>
<proteinExistence type="predicted"/>
<evidence type="ECO:0000256" key="2">
    <source>
        <dbReference type="SAM" id="Phobius"/>
    </source>
</evidence>
<accession>A0ABZ2TBE0</accession>
<gene>
    <name evidence="3" type="ORF">RZS32_010955</name>
</gene>